<protein>
    <submittedName>
        <fullName evidence="1">Uncharacterized protein</fullName>
    </submittedName>
</protein>
<comment type="caution">
    <text evidence="1">The sequence shown here is derived from an EMBL/GenBank/DDBJ whole genome shotgun (WGS) entry which is preliminary data.</text>
</comment>
<sequence>MGKGTGSFGTRRNKTYAVCQVRTPQLPPPEEPLRRLCLSCCSQEDIQLECEGHSSKDYWNRTHEVSPPCAPQIQDQLQRRHSSCTKEEGSSCICLRVMYFFCYHLESNRQPLSLGATFRQPFTSLAT</sequence>
<proteinExistence type="predicted"/>
<organism evidence="1 2">
    <name type="scientific">Handroanthus impetiginosus</name>
    <dbReference type="NCBI Taxonomy" id="429701"/>
    <lineage>
        <taxon>Eukaryota</taxon>
        <taxon>Viridiplantae</taxon>
        <taxon>Streptophyta</taxon>
        <taxon>Embryophyta</taxon>
        <taxon>Tracheophyta</taxon>
        <taxon>Spermatophyta</taxon>
        <taxon>Magnoliopsida</taxon>
        <taxon>eudicotyledons</taxon>
        <taxon>Gunneridae</taxon>
        <taxon>Pentapetalae</taxon>
        <taxon>asterids</taxon>
        <taxon>lamiids</taxon>
        <taxon>Lamiales</taxon>
        <taxon>Bignoniaceae</taxon>
        <taxon>Crescentiina</taxon>
        <taxon>Tabebuia alliance</taxon>
        <taxon>Handroanthus</taxon>
    </lineage>
</organism>
<gene>
    <name evidence="1" type="ORF">CDL12_28564</name>
</gene>
<dbReference type="Proteomes" id="UP000231279">
    <property type="component" value="Unassembled WGS sequence"/>
</dbReference>
<evidence type="ECO:0000313" key="1">
    <source>
        <dbReference type="EMBL" id="PIM98946.1"/>
    </source>
</evidence>
<keyword evidence="2" id="KW-1185">Reference proteome</keyword>
<dbReference type="EMBL" id="NKXS01007947">
    <property type="protein sequence ID" value="PIM98946.1"/>
    <property type="molecule type" value="Genomic_DNA"/>
</dbReference>
<evidence type="ECO:0000313" key="2">
    <source>
        <dbReference type="Proteomes" id="UP000231279"/>
    </source>
</evidence>
<accession>A0A2G9G0U2</accession>
<name>A0A2G9G0U2_9LAMI</name>
<reference evidence="2" key="1">
    <citation type="journal article" date="2018" name="Gigascience">
        <title>Genome assembly of the Pink Ipe (Handroanthus impetiginosus, Bignoniaceae), a highly valued, ecologically keystone Neotropical timber forest tree.</title>
        <authorList>
            <person name="Silva-Junior O.B."/>
            <person name="Grattapaglia D."/>
            <person name="Novaes E."/>
            <person name="Collevatti R.G."/>
        </authorList>
    </citation>
    <scope>NUCLEOTIDE SEQUENCE [LARGE SCALE GENOMIC DNA]</scope>
    <source>
        <strain evidence="2">cv. UFG-1</strain>
    </source>
</reference>
<dbReference type="AlphaFoldDB" id="A0A2G9G0U2"/>